<keyword evidence="2" id="KW-1133">Transmembrane helix</keyword>
<keyword evidence="2" id="KW-0812">Transmembrane</keyword>
<accession>A0A2A4HV99</accession>
<keyword evidence="4" id="KW-1185">Reference proteome</keyword>
<proteinExistence type="predicted"/>
<name>A0A2A4HV99_9SPHN</name>
<feature type="compositionally biased region" description="Basic and acidic residues" evidence="1">
    <location>
        <begin position="1"/>
        <end position="23"/>
    </location>
</feature>
<keyword evidence="2" id="KW-0472">Membrane</keyword>
<reference evidence="3 4" key="1">
    <citation type="submission" date="2017-09" db="EMBL/GenBank/DDBJ databases">
        <title>Sphingomonas ginsenosidimutans KACC 14949, whole genome shotgun sequence.</title>
        <authorList>
            <person name="Feng G."/>
            <person name="Zhu H."/>
        </authorList>
    </citation>
    <scope>NUCLEOTIDE SEQUENCE [LARGE SCALE GENOMIC DNA]</scope>
    <source>
        <strain evidence="3 4">KACC 14949</strain>
    </source>
</reference>
<dbReference type="Proteomes" id="UP000218784">
    <property type="component" value="Unassembled WGS sequence"/>
</dbReference>
<evidence type="ECO:0000313" key="3">
    <source>
        <dbReference type="EMBL" id="PCG08300.1"/>
    </source>
</evidence>
<dbReference type="AlphaFoldDB" id="A0A2A4HV99"/>
<evidence type="ECO:0000256" key="2">
    <source>
        <dbReference type="SAM" id="Phobius"/>
    </source>
</evidence>
<evidence type="ECO:0000313" key="4">
    <source>
        <dbReference type="Proteomes" id="UP000218784"/>
    </source>
</evidence>
<evidence type="ECO:0008006" key="5">
    <source>
        <dbReference type="Google" id="ProtNLM"/>
    </source>
</evidence>
<dbReference type="RefSeq" id="WP_096613458.1">
    <property type="nucleotide sequence ID" value="NZ_NWVD01000007.1"/>
</dbReference>
<organism evidence="3 4">
    <name type="scientific">Sphingomonas ginsenosidimutans</name>
    <dbReference type="NCBI Taxonomy" id="862134"/>
    <lineage>
        <taxon>Bacteria</taxon>
        <taxon>Pseudomonadati</taxon>
        <taxon>Pseudomonadota</taxon>
        <taxon>Alphaproteobacteria</taxon>
        <taxon>Sphingomonadales</taxon>
        <taxon>Sphingomonadaceae</taxon>
        <taxon>Sphingomonas</taxon>
    </lineage>
</organism>
<dbReference type="EMBL" id="NWVD01000007">
    <property type="protein sequence ID" value="PCG08300.1"/>
    <property type="molecule type" value="Genomic_DNA"/>
</dbReference>
<comment type="caution">
    <text evidence="3">The sequence shown here is derived from an EMBL/GenBank/DDBJ whole genome shotgun (WGS) entry which is preliminary data.</text>
</comment>
<evidence type="ECO:0000256" key="1">
    <source>
        <dbReference type="SAM" id="MobiDB-lite"/>
    </source>
</evidence>
<sequence>MTDHHDTQAEHHGRIRDGIDTAADKASSAYETARHKASDAAQVTVQTLETNPLGVVVGGMALGALVALVVPRGQREKELLAPVGRKVAAAAVAGLAAAKEAGRAELDQLGLSKGAAKDQAKSLLQGVVKAATSAGTAAAQASKEKVKGA</sequence>
<feature type="transmembrane region" description="Helical" evidence="2">
    <location>
        <begin position="53"/>
        <end position="70"/>
    </location>
</feature>
<gene>
    <name evidence="3" type="ORF">COA17_14410</name>
</gene>
<protein>
    <recommendedName>
        <fullName evidence="5">DUF883 domain-containing protein</fullName>
    </recommendedName>
</protein>
<feature type="region of interest" description="Disordered" evidence="1">
    <location>
        <begin position="1"/>
        <end position="31"/>
    </location>
</feature>